<name>A0ACB8BXP6_9AGAM</name>
<sequence length="468" mass="50386">MSNRYAPLPNPRTDPENTEMEAAFDDTESDDDQDSESHPMISTSTPSSSLPGTYDFEAPAYDYDFPPPGSPPAPSTIALPNNHGNSNGVVPVFSLDTTPQPPRTSGWFRRTAASVLPSHYVHRWGILPARPSIIGGGTNNDGVFANVTAKPSRGIRVQDGDDVHFVPEETSRESPPSYATAQADAAPPYFSTTILAPFSLSSSTPGSVVVDALPTGTLFAFCWNALISVSFQFIGFLLTYLMHTTHAARLGSRAGLGVTLIQYGFGLRARMEDAASGGGDEGWDVKPTFASVAEAEAYLENQANSTGTATPTQLDASVLVANATTEWLSFFLMTIGWFILLTSALGFWRVKRWEQGILASAGSGAGSMDVSGSGEERSSVDGSLPFLRFARSFSGHFQRRGETEREVQAEVEFDAEGEDEGGDGEGRERRPLITREEILADPERARRLRAAIAAEQRLHNDLRAAGLL</sequence>
<keyword evidence="2" id="KW-1185">Reference proteome</keyword>
<comment type="caution">
    <text evidence="1">The sequence shown here is derived from an EMBL/GenBank/DDBJ whole genome shotgun (WGS) entry which is preliminary data.</text>
</comment>
<reference evidence="1" key="1">
    <citation type="journal article" date="2021" name="New Phytol.">
        <title>Evolutionary innovations through gain and loss of genes in the ectomycorrhizal Boletales.</title>
        <authorList>
            <person name="Wu G."/>
            <person name="Miyauchi S."/>
            <person name="Morin E."/>
            <person name="Kuo A."/>
            <person name="Drula E."/>
            <person name="Varga T."/>
            <person name="Kohler A."/>
            <person name="Feng B."/>
            <person name="Cao Y."/>
            <person name="Lipzen A."/>
            <person name="Daum C."/>
            <person name="Hundley H."/>
            <person name="Pangilinan J."/>
            <person name="Johnson J."/>
            <person name="Barry K."/>
            <person name="LaButti K."/>
            <person name="Ng V."/>
            <person name="Ahrendt S."/>
            <person name="Min B."/>
            <person name="Choi I.G."/>
            <person name="Park H."/>
            <person name="Plett J.M."/>
            <person name="Magnuson J."/>
            <person name="Spatafora J.W."/>
            <person name="Nagy L.G."/>
            <person name="Henrissat B."/>
            <person name="Grigoriev I.V."/>
            <person name="Yang Z.L."/>
            <person name="Xu J."/>
            <person name="Martin F.M."/>
        </authorList>
    </citation>
    <scope>NUCLEOTIDE SEQUENCE</scope>
    <source>
        <strain evidence="1">KUC20120723A-06</strain>
    </source>
</reference>
<gene>
    <name evidence="1" type="ORF">BV22DRAFT_1078559</name>
</gene>
<dbReference type="EMBL" id="MU266330">
    <property type="protein sequence ID" value="KAH7930745.1"/>
    <property type="molecule type" value="Genomic_DNA"/>
</dbReference>
<proteinExistence type="predicted"/>
<organism evidence="1 2">
    <name type="scientific">Leucogyrophana mollusca</name>
    <dbReference type="NCBI Taxonomy" id="85980"/>
    <lineage>
        <taxon>Eukaryota</taxon>
        <taxon>Fungi</taxon>
        <taxon>Dikarya</taxon>
        <taxon>Basidiomycota</taxon>
        <taxon>Agaricomycotina</taxon>
        <taxon>Agaricomycetes</taxon>
        <taxon>Agaricomycetidae</taxon>
        <taxon>Boletales</taxon>
        <taxon>Boletales incertae sedis</taxon>
        <taxon>Leucogyrophana</taxon>
    </lineage>
</organism>
<protein>
    <submittedName>
        <fullName evidence="1">Uncharacterized protein</fullName>
    </submittedName>
</protein>
<evidence type="ECO:0000313" key="2">
    <source>
        <dbReference type="Proteomes" id="UP000790709"/>
    </source>
</evidence>
<evidence type="ECO:0000313" key="1">
    <source>
        <dbReference type="EMBL" id="KAH7930745.1"/>
    </source>
</evidence>
<accession>A0ACB8BXP6</accession>
<dbReference type="Proteomes" id="UP000790709">
    <property type="component" value="Unassembled WGS sequence"/>
</dbReference>